<dbReference type="KEGG" id="ari:UM93_07935"/>
<accession>A0A0D4BZ95</accession>
<reference evidence="3 4" key="1">
    <citation type="journal article" date="2015" name="Genome Announc.">
        <title>Complete Genome Sequencing of Protease-Producing Novel Arthrobacter sp. Strain IHBB 11108 Using PacBio Single-Molecule Real-Time Sequencing Technology.</title>
        <authorList>
            <person name="Kiran S."/>
            <person name="Swarnkar M.K."/>
            <person name="Pal M."/>
            <person name="Thakur R."/>
            <person name="Tewari R."/>
            <person name="Singh A.K."/>
            <person name="Gulati A."/>
        </authorList>
    </citation>
    <scope>NUCLEOTIDE SEQUENCE [LARGE SCALE GENOMIC DNA]</scope>
    <source>
        <strain evidence="3 4">IHBB 11108</strain>
    </source>
</reference>
<dbReference type="STRING" id="1618207.UM93_07935"/>
<dbReference type="HOGENOM" id="CLU_077880_1_0_11"/>
<keyword evidence="1" id="KW-0238">DNA-binding</keyword>
<evidence type="ECO:0000259" key="2">
    <source>
        <dbReference type="Pfam" id="PF00440"/>
    </source>
</evidence>
<sequence length="228" mass="25262">MTSAELIARAVIKVGFQDLTMAKVANSLGMKHSSLYRHVASREELISMAVDLMILESPAVTPAQDWRGHLEQLTDAVWEQFERFPGLASEVAALPEPPAGLLWVFASSAEILVSFGFSAERAMMVTDLLCDMTVSSYLNATQPVRAKADRAAEIKAKYRSLREVRPDVQLPGSEQKSEQIEAALADAFASQGKQWWRQKRDFILDTLAVEVRRAAGLQFRPSSPPIMN</sequence>
<dbReference type="InterPro" id="IPR009057">
    <property type="entry name" value="Homeodomain-like_sf"/>
</dbReference>
<dbReference type="InterPro" id="IPR036271">
    <property type="entry name" value="Tet_transcr_reg_TetR-rel_C_sf"/>
</dbReference>
<proteinExistence type="predicted"/>
<evidence type="ECO:0000256" key="1">
    <source>
        <dbReference type="ARBA" id="ARBA00023125"/>
    </source>
</evidence>
<protein>
    <recommendedName>
        <fullName evidence="2">HTH tetR-type domain-containing protein</fullName>
    </recommendedName>
</protein>
<gene>
    <name evidence="3" type="ORF">UM93_07935</name>
</gene>
<evidence type="ECO:0000313" key="4">
    <source>
        <dbReference type="Proteomes" id="UP000061839"/>
    </source>
</evidence>
<dbReference type="Gene3D" id="1.10.357.10">
    <property type="entry name" value="Tetracycline Repressor, domain 2"/>
    <property type="match status" value="1"/>
</dbReference>
<dbReference type="SUPFAM" id="SSF48498">
    <property type="entry name" value="Tetracyclin repressor-like, C-terminal domain"/>
    <property type="match status" value="1"/>
</dbReference>
<dbReference type="Proteomes" id="UP000061839">
    <property type="component" value="Chromosome"/>
</dbReference>
<dbReference type="SUPFAM" id="SSF46689">
    <property type="entry name" value="Homeodomain-like"/>
    <property type="match status" value="1"/>
</dbReference>
<evidence type="ECO:0000313" key="3">
    <source>
        <dbReference type="EMBL" id="AJT41465.1"/>
    </source>
</evidence>
<dbReference type="GO" id="GO:0003677">
    <property type="term" value="F:DNA binding"/>
    <property type="evidence" value="ECO:0007669"/>
    <property type="project" value="UniProtKB-KW"/>
</dbReference>
<keyword evidence="4" id="KW-1185">Reference proteome</keyword>
<feature type="domain" description="HTH tetR-type" evidence="2">
    <location>
        <begin position="11"/>
        <end position="46"/>
    </location>
</feature>
<dbReference type="EMBL" id="CP011005">
    <property type="protein sequence ID" value="AJT41465.1"/>
    <property type="molecule type" value="Genomic_DNA"/>
</dbReference>
<dbReference type="Pfam" id="PF00440">
    <property type="entry name" value="TetR_N"/>
    <property type="match status" value="1"/>
</dbReference>
<dbReference type="PATRIC" id="fig|1618207.4.peg.1605"/>
<name>A0A0D4BZ95_9MICC</name>
<organism evidence="3 4">
    <name type="scientific">Psychromicrobium lacuslunae</name>
    <dbReference type="NCBI Taxonomy" id="1618207"/>
    <lineage>
        <taxon>Bacteria</taxon>
        <taxon>Bacillati</taxon>
        <taxon>Actinomycetota</taxon>
        <taxon>Actinomycetes</taxon>
        <taxon>Micrococcales</taxon>
        <taxon>Micrococcaceae</taxon>
        <taxon>Psychromicrobium</taxon>
    </lineage>
</organism>
<dbReference type="InterPro" id="IPR001647">
    <property type="entry name" value="HTH_TetR"/>
</dbReference>
<dbReference type="AlphaFoldDB" id="A0A0D4BZ95"/>